<dbReference type="PANTHER" id="PTHR47843:SF5">
    <property type="entry name" value="BTB_POZ DOMAIN PROTEIN"/>
    <property type="match status" value="1"/>
</dbReference>
<evidence type="ECO:0000313" key="2">
    <source>
        <dbReference type="EMBL" id="KAK6531697.1"/>
    </source>
</evidence>
<dbReference type="Gene3D" id="3.30.710.10">
    <property type="entry name" value="Potassium Channel Kv1.1, Chain A"/>
    <property type="match status" value="1"/>
</dbReference>
<gene>
    <name evidence="2" type="ORF">TWF694_002873</name>
</gene>
<dbReference type="PANTHER" id="PTHR47843">
    <property type="entry name" value="BTB DOMAIN-CONTAINING PROTEIN-RELATED"/>
    <property type="match status" value="1"/>
</dbReference>
<evidence type="ECO:0000256" key="1">
    <source>
        <dbReference type="SAM" id="MobiDB-lite"/>
    </source>
</evidence>
<accession>A0AAV9WZY9</accession>
<feature type="region of interest" description="Disordered" evidence="1">
    <location>
        <begin position="78"/>
        <end position="97"/>
    </location>
</feature>
<organism evidence="2 3">
    <name type="scientific">Orbilia ellipsospora</name>
    <dbReference type="NCBI Taxonomy" id="2528407"/>
    <lineage>
        <taxon>Eukaryota</taxon>
        <taxon>Fungi</taxon>
        <taxon>Dikarya</taxon>
        <taxon>Ascomycota</taxon>
        <taxon>Pezizomycotina</taxon>
        <taxon>Orbiliomycetes</taxon>
        <taxon>Orbiliales</taxon>
        <taxon>Orbiliaceae</taxon>
        <taxon>Orbilia</taxon>
    </lineage>
</organism>
<evidence type="ECO:0000313" key="3">
    <source>
        <dbReference type="Proteomes" id="UP001365542"/>
    </source>
</evidence>
<dbReference type="InterPro" id="IPR011333">
    <property type="entry name" value="SKP1/BTB/POZ_sf"/>
</dbReference>
<protein>
    <recommendedName>
        <fullName evidence="4">BTB domain-containing protein</fullName>
    </recommendedName>
</protein>
<dbReference type="AlphaFoldDB" id="A0AAV9WZY9"/>
<dbReference type="EMBL" id="JAVHJO010000012">
    <property type="protein sequence ID" value="KAK6531697.1"/>
    <property type="molecule type" value="Genomic_DNA"/>
</dbReference>
<evidence type="ECO:0008006" key="4">
    <source>
        <dbReference type="Google" id="ProtNLM"/>
    </source>
</evidence>
<name>A0AAV9WZY9_9PEZI</name>
<keyword evidence="3" id="KW-1185">Reference proteome</keyword>
<proteinExistence type="predicted"/>
<reference evidence="2 3" key="1">
    <citation type="submission" date="2019-10" db="EMBL/GenBank/DDBJ databases">
        <authorList>
            <person name="Palmer J.M."/>
        </authorList>
    </citation>
    <scope>NUCLEOTIDE SEQUENCE [LARGE SCALE GENOMIC DNA]</scope>
    <source>
        <strain evidence="2 3">TWF694</strain>
    </source>
</reference>
<sequence>MVPIRAGADKKVIWTHRDNLAESESSTLKALVSGQYKEGDGQNGIDWSEWDYGTVIQLITYLSIGDYHVKLPELKEMTPEVPTPSSSKPANTAHQAAEVQPRGIQLLTRIDRFLPDPPLPTWRRNTDAGDFHFMLSEAKQQDKKFDFGPALVAHAKVYVLADYHNVDTLKSLALRRLAQTMQMTEHHSWDLIGDVLALVEFVYPEDMGRPLQLRNIVSHFVALHYSKLVANEEVLTTLERGGEFVRDVCAKIGSQILVHETMFSGAIKRIATDQMKKGEGTKNNTSTAHRQGIQTDLPNDLSHWTVTPNIW</sequence>
<dbReference type="Proteomes" id="UP001365542">
    <property type="component" value="Unassembled WGS sequence"/>
</dbReference>
<comment type="caution">
    <text evidence="2">The sequence shown here is derived from an EMBL/GenBank/DDBJ whole genome shotgun (WGS) entry which is preliminary data.</text>
</comment>
<feature type="compositionally biased region" description="Polar residues" evidence="1">
    <location>
        <begin position="83"/>
        <end position="94"/>
    </location>
</feature>